<evidence type="ECO:0000313" key="10">
    <source>
        <dbReference type="EnsemblMetazoa" id="G30997.1:cds"/>
    </source>
</evidence>
<proteinExistence type="inferred from homology"/>
<dbReference type="GO" id="GO:0000978">
    <property type="term" value="F:RNA polymerase II cis-regulatory region sequence-specific DNA binding"/>
    <property type="evidence" value="ECO:0007669"/>
    <property type="project" value="TreeGrafter"/>
</dbReference>
<dbReference type="AlphaFoldDB" id="A0A8W8M7X0"/>
<keyword evidence="5" id="KW-0804">Transcription</keyword>
<dbReference type="EnsemblMetazoa" id="G30997.1">
    <property type="protein sequence ID" value="G30997.1:cds"/>
    <property type="gene ID" value="G30997"/>
</dbReference>
<dbReference type="PANTHER" id="PTHR45776:SF2">
    <property type="entry name" value="MIP04163P"/>
    <property type="match status" value="1"/>
</dbReference>
<protein>
    <recommendedName>
        <fullName evidence="9">BHLH domain-containing protein</fullName>
    </recommendedName>
</protein>
<dbReference type="SMART" id="SM00353">
    <property type="entry name" value="HLH"/>
    <property type="match status" value="1"/>
</dbReference>
<sequence length="531" mass="59434">LVQNGRKIKLERSESDPECENPRVIDDSHVDEVSDGGIDINLCYPEGDFYALGAHNDGSFDDSEVTVKSDDSTTITGDDSVIVLNSGRRLSGEGERRIQLRSLLDSRVNRGGKIEKVRVIKSNNMTKLDVSKGNLRANLRLQLMRLQTEQEEKKNEQTPSYSQSYRPAHTAPQSIQIPAGSVSSSTEVPTRVLTVKTQLENPTQFHVTENQKRQIHLFLHNSGKVTTAQSMPALTTQIPGANMVPTTVSGSAPVDPDSPLSMGLSSATNSVSDFNEVDNLLNDLISLESVDPNVDQDLNLLEPSLNHMSTTLPHSNNILGLYDTNDDESNGASSCPAKFQAGELRLPEFMSEEEKRMWAKDRQKKDNHNMIERRRRFNINDRIKELGTLLPKSTDPDMRQNKGTILKASVEYIRRLKKDQDRVKQMETRQRQLEMNNRKLLLRMQQMELVMKSQGMGTGLDNEIEQLTLTQQPAPFQAAKFQPDLTQTNVFVNHANIMDEFMDDSSPVNADPMLSSEPVSPSNLDDSSDML</sequence>
<feature type="compositionally biased region" description="Basic and acidic residues" evidence="8">
    <location>
        <begin position="8"/>
        <end position="22"/>
    </location>
</feature>
<evidence type="ECO:0000313" key="11">
    <source>
        <dbReference type="Proteomes" id="UP000005408"/>
    </source>
</evidence>
<feature type="region of interest" description="Disordered" evidence="8">
    <location>
        <begin position="502"/>
        <end position="531"/>
    </location>
</feature>
<reference evidence="10" key="1">
    <citation type="submission" date="2022-08" db="UniProtKB">
        <authorList>
            <consortium name="EnsemblMetazoa"/>
        </authorList>
    </citation>
    <scope>IDENTIFICATION</scope>
    <source>
        <strain evidence="10">05x7-T-G4-1.051#20</strain>
    </source>
</reference>
<feature type="domain" description="BHLH" evidence="9">
    <location>
        <begin position="363"/>
        <end position="416"/>
    </location>
</feature>
<dbReference type="InterPro" id="IPR011598">
    <property type="entry name" value="bHLH_dom"/>
</dbReference>
<dbReference type="Proteomes" id="UP000005408">
    <property type="component" value="Unassembled WGS sequence"/>
</dbReference>
<feature type="region of interest" description="Disordered" evidence="8">
    <location>
        <begin position="1"/>
        <end position="22"/>
    </location>
</feature>
<evidence type="ECO:0000256" key="1">
    <source>
        <dbReference type="ARBA" id="ARBA00004123"/>
    </source>
</evidence>
<evidence type="ECO:0000256" key="2">
    <source>
        <dbReference type="ARBA" id="ARBA00008289"/>
    </source>
</evidence>
<organism evidence="10 11">
    <name type="scientific">Magallana gigas</name>
    <name type="common">Pacific oyster</name>
    <name type="synonym">Crassostrea gigas</name>
    <dbReference type="NCBI Taxonomy" id="29159"/>
    <lineage>
        <taxon>Eukaryota</taxon>
        <taxon>Metazoa</taxon>
        <taxon>Spiralia</taxon>
        <taxon>Lophotrochozoa</taxon>
        <taxon>Mollusca</taxon>
        <taxon>Bivalvia</taxon>
        <taxon>Autobranchia</taxon>
        <taxon>Pteriomorphia</taxon>
        <taxon>Ostreida</taxon>
        <taxon>Ostreoidea</taxon>
        <taxon>Ostreidae</taxon>
        <taxon>Magallana</taxon>
    </lineage>
</organism>
<accession>A0A8W8M7X0</accession>
<evidence type="ECO:0000256" key="6">
    <source>
        <dbReference type="ARBA" id="ARBA00023242"/>
    </source>
</evidence>
<evidence type="ECO:0000256" key="4">
    <source>
        <dbReference type="ARBA" id="ARBA00023125"/>
    </source>
</evidence>
<comment type="subcellular location">
    <subcellularLocation>
        <location evidence="1">Nucleus</location>
    </subcellularLocation>
</comment>
<dbReference type="PANTHER" id="PTHR45776">
    <property type="entry name" value="MIP04163P"/>
    <property type="match status" value="1"/>
</dbReference>
<name>A0A8W8M7X0_MAGGI</name>
<dbReference type="Pfam" id="PF00010">
    <property type="entry name" value="HLH"/>
    <property type="match status" value="1"/>
</dbReference>
<dbReference type="InterPro" id="IPR036638">
    <property type="entry name" value="HLH_DNA-bd_sf"/>
</dbReference>
<keyword evidence="6" id="KW-0539">Nucleus</keyword>
<dbReference type="SUPFAM" id="SSF47459">
    <property type="entry name" value="HLH, helix-loop-helix DNA-binding domain"/>
    <property type="match status" value="1"/>
</dbReference>
<evidence type="ECO:0000256" key="8">
    <source>
        <dbReference type="SAM" id="MobiDB-lite"/>
    </source>
</evidence>
<evidence type="ECO:0000256" key="5">
    <source>
        <dbReference type="ARBA" id="ARBA00023163"/>
    </source>
</evidence>
<dbReference type="InterPro" id="IPR031867">
    <property type="entry name" value="MiT/TFE_N"/>
</dbReference>
<evidence type="ECO:0000256" key="3">
    <source>
        <dbReference type="ARBA" id="ARBA00023015"/>
    </source>
</evidence>
<dbReference type="Pfam" id="PF15951">
    <property type="entry name" value="MITF_TFEB_C_3_N"/>
    <property type="match status" value="1"/>
</dbReference>
<evidence type="ECO:0000259" key="9">
    <source>
        <dbReference type="PROSITE" id="PS50888"/>
    </source>
</evidence>
<dbReference type="Gene3D" id="4.10.280.10">
    <property type="entry name" value="Helix-loop-helix DNA-binding domain"/>
    <property type="match status" value="1"/>
</dbReference>
<dbReference type="GO" id="GO:0046983">
    <property type="term" value="F:protein dimerization activity"/>
    <property type="evidence" value="ECO:0007669"/>
    <property type="project" value="InterPro"/>
</dbReference>
<comment type="similarity">
    <text evidence="2">Belongs to the MiT/TFE family.</text>
</comment>
<evidence type="ECO:0000256" key="7">
    <source>
        <dbReference type="SAM" id="Coils"/>
    </source>
</evidence>
<feature type="coiled-coil region" evidence="7">
    <location>
        <begin position="416"/>
        <end position="443"/>
    </location>
</feature>
<feature type="compositionally biased region" description="Polar residues" evidence="8">
    <location>
        <begin position="159"/>
        <end position="172"/>
    </location>
</feature>
<keyword evidence="11" id="KW-1185">Reference proteome</keyword>
<dbReference type="GO" id="GO:0005634">
    <property type="term" value="C:nucleus"/>
    <property type="evidence" value="ECO:0007669"/>
    <property type="project" value="UniProtKB-SubCell"/>
</dbReference>
<dbReference type="GO" id="GO:0000981">
    <property type="term" value="F:DNA-binding transcription factor activity, RNA polymerase II-specific"/>
    <property type="evidence" value="ECO:0007669"/>
    <property type="project" value="TreeGrafter"/>
</dbReference>
<keyword evidence="7" id="KW-0175">Coiled coil</keyword>
<keyword evidence="4" id="KW-0238">DNA-binding</keyword>
<keyword evidence="3" id="KW-0805">Transcription regulation</keyword>
<dbReference type="PROSITE" id="PS50888">
    <property type="entry name" value="BHLH"/>
    <property type="match status" value="1"/>
</dbReference>
<feature type="region of interest" description="Disordered" evidence="8">
    <location>
        <begin position="149"/>
        <end position="172"/>
    </location>
</feature>
<dbReference type="CDD" id="cd11397">
    <property type="entry name" value="bHLHzip_MITF_like"/>
    <property type="match status" value="1"/>
</dbReference>